<dbReference type="EMBL" id="CP108133">
    <property type="protein sequence ID" value="WTP48463.1"/>
    <property type="molecule type" value="Genomic_DNA"/>
</dbReference>
<proteinExistence type="predicted"/>
<keyword evidence="3" id="KW-1185">Reference proteome</keyword>
<accession>A0ABZ1JFE8</accession>
<dbReference type="SUPFAM" id="SSF89372">
    <property type="entry name" value="Fucose-specific lectin"/>
    <property type="match status" value="1"/>
</dbReference>
<gene>
    <name evidence="2" type="ORF">OG288_09290</name>
</gene>
<feature type="signal peptide" evidence="1">
    <location>
        <begin position="1"/>
        <end position="49"/>
    </location>
</feature>
<feature type="chain" id="PRO_5045467201" description="Secreted protein" evidence="1">
    <location>
        <begin position="50"/>
        <end position="488"/>
    </location>
</feature>
<organism evidence="2 3">
    <name type="scientific">Streptomyces tauricus</name>
    <dbReference type="NCBI Taxonomy" id="68274"/>
    <lineage>
        <taxon>Bacteria</taxon>
        <taxon>Bacillati</taxon>
        <taxon>Actinomycetota</taxon>
        <taxon>Actinomycetes</taxon>
        <taxon>Kitasatosporales</taxon>
        <taxon>Streptomycetaceae</taxon>
        <taxon>Streptomyces</taxon>
        <taxon>Streptomyces aurantiacus group</taxon>
    </lineage>
</organism>
<evidence type="ECO:0000313" key="2">
    <source>
        <dbReference type="EMBL" id="WTP48463.1"/>
    </source>
</evidence>
<dbReference type="RefSeq" id="WP_328937170.1">
    <property type="nucleotide sequence ID" value="NZ_CP108133.1"/>
</dbReference>
<dbReference type="Proteomes" id="UP001432166">
    <property type="component" value="Chromosome"/>
</dbReference>
<keyword evidence="1" id="KW-0732">Signal</keyword>
<evidence type="ECO:0000313" key="3">
    <source>
        <dbReference type="Proteomes" id="UP001432166"/>
    </source>
</evidence>
<protein>
    <recommendedName>
        <fullName evidence="4">Secreted protein</fullName>
    </recommendedName>
</protein>
<evidence type="ECO:0000256" key="1">
    <source>
        <dbReference type="SAM" id="SignalP"/>
    </source>
</evidence>
<name>A0ABZ1JFE8_9ACTN</name>
<reference evidence="2" key="1">
    <citation type="submission" date="2022-10" db="EMBL/GenBank/DDBJ databases">
        <title>The complete genomes of actinobacterial strains from the NBC collection.</title>
        <authorList>
            <person name="Joergensen T.S."/>
            <person name="Alvarez Arevalo M."/>
            <person name="Sterndorff E.B."/>
            <person name="Faurdal D."/>
            <person name="Vuksanovic O."/>
            <person name="Mourched A.-S."/>
            <person name="Charusanti P."/>
            <person name="Shaw S."/>
            <person name="Blin K."/>
            <person name="Weber T."/>
        </authorList>
    </citation>
    <scope>NUCLEOTIDE SEQUENCE</scope>
    <source>
        <strain evidence="2">NBC_00189</strain>
    </source>
</reference>
<evidence type="ECO:0008006" key="4">
    <source>
        <dbReference type="Google" id="ProtNLM"/>
    </source>
</evidence>
<sequence>MTTPARRPAPLPVGRPARHPVRRLSLPAARVATALAACAIVLTPYAAQAQPQPQAQAQAQAQPPAGVRAVQQASLVAKTPWKLALPLSGAESTDFYDVTATGRSDAWAVGGKSDESWAMTPVAKHWDGTRWTDVPTAGIGGRAARWEAVAASGPDDVWAAGTYTDIEIGAASSTPGPLPEGRTADRLPDALLKRLPAAQADRLRAGTALPEAADPIVLQHWDGTRWTSVARPAPAEGSLRFVLELESVSTDSVWLTTMDWNPTADPADPDKAYSGQLEHWDGRKWSRTALPEAPDGRPVQPFSITGTGPDDVWVSALTETGAVATPLLYHFDGRRWTVRTVPVPFAYDPGWVANHAVSARRGTVHVFGKTNDPQVPSGLLAMRWDGRTWKELPVPGVDEVNASGSDGSGGVWVAGWRPQGSAHTVFSRWDGATWTEEELPGELTSTSEGSTVFDIEGVPGTRAVLAAGNAACESPTGACGLLAARGLR</sequence>